<organism evidence="4 5">
    <name type="scientific">candidate division TA06 bacterium B3_TA06</name>
    <dbReference type="NCBI Taxonomy" id="2012487"/>
    <lineage>
        <taxon>Bacteria</taxon>
        <taxon>Bacteria division TA06</taxon>
    </lineage>
</organism>
<feature type="signal peptide" evidence="2">
    <location>
        <begin position="1"/>
        <end position="17"/>
    </location>
</feature>
<evidence type="ECO:0000256" key="1">
    <source>
        <dbReference type="SAM" id="MobiDB-lite"/>
    </source>
</evidence>
<evidence type="ECO:0000259" key="3">
    <source>
        <dbReference type="Pfam" id="PF13860"/>
    </source>
</evidence>
<evidence type="ECO:0000313" key="4">
    <source>
        <dbReference type="EMBL" id="TKJ43470.1"/>
    </source>
</evidence>
<sequence length="541" mass="57737">MKKVALLTVLLVVAASAAITITFPGGEPTTVGIPVRVVITSDAVDNVDLFVNPGQKTWAYPTEVDLTQTGPTTFEYDDDIEITHPGTNITLYASKGAEHGESSPFTVVEGAAAKWQIIAPGETADPGNATNPEGKTGTASVTAGEDGNYNIQVCDKWSNIVSSTLTPVVSCTDSFADLGTPAIGLNMFKLREAKNQQTITVTGGGLAQDFAKVKVNPCEATQLLLLCPGENSLPGDNATSGYPGKYGEPVDAFLGSLYLVEIRAVDDCWNQADYDDPDVNVFAGTENLTAAQQYGIDNGTTGKIVDVVFKEVNRQGEWIDAIGLLGLRTDYSTKVVVQPGIDSLLTYFVPPTVPVGVHADLYAKAYVAGDPLEFGYAYPTLIEGPAEHFHLSDTVIKIDEGVGSIEAWADTVGTYVVEVTAGAQVKTAVLTVEERPGVTVIPNPFKYSAHGDIPIKFSYKVAEQNAAEVLLLIADPYGNIVYKATYEKGAPEADAGTQEIFWDRTNSKGNRIASGMYQAVVKITLTNLSTETLKKNFIVIW</sequence>
<protein>
    <recommendedName>
        <fullName evidence="3">FlgD/Vpr Ig-like domain-containing protein</fullName>
    </recommendedName>
</protein>
<dbReference type="EMBL" id="NJBO01000004">
    <property type="protein sequence ID" value="TKJ43470.1"/>
    <property type="molecule type" value="Genomic_DNA"/>
</dbReference>
<feature type="domain" description="FlgD/Vpr Ig-like" evidence="3">
    <location>
        <begin position="451"/>
        <end position="524"/>
    </location>
</feature>
<accession>A0A532V8C9</accession>
<proteinExistence type="predicted"/>
<gene>
    <name evidence="4" type="ORF">CEE36_03805</name>
</gene>
<comment type="caution">
    <text evidence="4">The sequence shown here is derived from an EMBL/GenBank/DDBJ whole genome shotgun (WGS) entry which is preliminary data.</text>
</comment>
<feature type="compositionally biased region" description="Polar residues" evidence="1">
    <location>
        <begin position="128"/>
        <end position="141"/>
    </location>
</feature>
<dbReference type="InterPro" id="IPR025965">
    <property type="entry name" value="FlgD/Vpr_Ig-like"/>
</dbReference>
<feature type="region of interest" description="Disordered" evidence="1">
    <location>
        <begin position="122"/>
        <end position="143"/>
    </location>
</feature>
<reference evidence="4 5" key="1">
    <citation type="submission" date="2017-06" db="EMBL/GenBank/DDBJ databases">
        <title>Novel microbial phyla capable of carbon fixation and sulfur reduction in deep-sea sediments.</title>
        <authorList>
            <person name="Huang J."/>
            <person name="Baker B."/>
            <person name="Wang Y."/>
        </authorList>
    </citation>
    <scope>NUCLEOTIDE SEQUENCE [LARGE SCALE GENOMIC DNA]</scope>
    <source>
        <strain evidence="4">B3_TA06</strain>
    </source>
</reference>
<evidence type="ECO:0000313" key="5">
    <source>
        <dbReference type="Proteomes" id="UP000317778"/>
    </source>
</evidence>
<dbReference type="Gene3D" id="2.60.40.4070">
    <property type="match status" value="1"/>
</dbReference>
<name>A0A532V8C9_UNCT6</name>
<feature type="chain" id="PRO_5022004905" description="FlgD/Vpr Ig-like domain-containing protein" evidence="2">
    <location>
        <begin position="18"/>
        <end position="541"/>
    </location>
</feature>
<evidence type="ECO:0000256" key="2">
    <source>
        <dbReference type="SAM" id="SignalP"/>
    </source>
</evidence>
<keyword evidence="2" id="KW-0732">Signal</keyword>
<dbReference type="AlphaFoldDB" id="A0A532V8C9"/>
<dbReference type="Proteomes" id="UP000317778">
    <property type="component" value="Unassembled WGS sequence"/>
</dbReference>
<dbReference type="Pfam" id="PF13860">
    <property type="entry name" value="FlgD_ig"/>
    <property type="match status" value="1"/>
</dbReference>